<sequence>MQAAKREAMETRTAAATLTDRQRDVLEATLDLIVKGQRPLSMIAVARAASCSKETLYRWFGDRDGLLTATVRWQAAKVRGVDLPNGPIDAGFLNEALTRFAADWLRVLSSSTSVALNRLAIAEAGSETLDLGAIVLRNGPEEMARRIAPLFAAARASGLLRYAQEDEAFSTFFGLVVKDLQVRMLLGETQNAMIDIDGTAKSAADRFMVLYGPEPNGDRG</sequence>
<evidence type="ECO:0000259" key="3">
    <source>
        <dbReference type="PROSITE" id="PS50977"/>
    </source>
</evidence>
<dbReference type="SUPFAM" id="SSF46689">
    <property type="entry name" value="Homeodomain-like"/>
    <property type="match status" value="1"/>
</dbReference>
<dbReference type="PANTHER" id="PTHR30055:SF146">
    <property type="entry name" value="HTH-TYPE TRANSCRIPTIONAL DUAL REGULATOR CECR"/>
    <property type="match status" value="1"/>
</dbReference>
<dbReference type="InterPro" id="IPR039536">
    <property type="entry name" value="TetR_C_Proteobacteria"/>
</dbReference>
<protein>
    <submittedName>
        <fullName evidence="4">TetR/AcrR family transcriptional regulator</fullName>
    </submittedName>
</protein>
<dbReference type="Gene3D" id="1.10.10.60">
    <property type="entry name" value="Homeodomain-like"/>
    <property type="match status" value="1"/>
</dbReference>
<organism evidence="4 5">
    <name type="scientific">Fulvimarina endophytica</name>
    <dbReference type="NCBI Taxonomy" id="2293836"/>
    <lineage>
        <taxon>Bacteria</taxon>
        <taxon>Pseudomonadati</taxon>
        <taxon>Pseudomonadota</taxon>
        <taxon>Alphaproteobacteria</taxon>
        <taxon>Hyphomicrobiales</taxon>
        <taxon>Aurantimonadaceae</taxon>
        <taxon>Fulvimarina</taxon>
    </lineage>
</organism>
<gene>
    <name evidence="4" type="ORF">DYI37_01860</name>
</gene>
<dbReference type="OrthoDB" id="7914379at2"/>
<dbReference type="PANTHER" id="PTHR30055">
    <property type="entry name" value="HTH-TYPE TRANSCRIPTIONAL REGULATOR RUTR"/>
    <property type="match status" value="1"/>
</dbReference>
<reference evidence="4 5" key="1">
    <citation type="submission" date="2018-08" db="EMBL/GenBank/DDBJ databases">
        <title>Fulvimarina sp. 85, whole genome shotgun sequence.</title>
        <authorList>
            <person name="Tuo L."/>
        </authorList>
    </citation>
    <scope>NUCLEOTIDE SEQUENCE [LARGE SCALE GENOMIC DNA]</scope>
    <source>
        <strain evidence="4 5">85</strain>
    </source>
</reference>
<evidence type="ECO:0000313" key="5">
    <source>
        <dbReference type="Proteomes" id="UP000264310"/>
    </source>
</evidence>
<dbReference type="GO" id="GO:0000976">
    <property type="term" value="F:transcription cis-regulatory region binding"/>
    <property type="evidence" value="ECO:0007669"/>
    <property type="project" value="TreeGrafter"/>
</dbReference>
<name>A0A371XAJ3_9HYPH</name>
<proteinExistence type="predicted"/>
<dbReference type="InterPro" id="IPR001647">
    <property type="entry name" value="HTH_TetR"/>
</dbReference>
<comment type="caution">
    <text evidence="4">The sequence shown here is derived from an EMBL/GenBank/DDBJ whole genome shotgun (WGS) entry which is preliminary data.</text>
</comment>
<dbReference type="AlphaFoldDB" id="A0A371XAJ3"/>
<dbReference type="Gene3D" id="1.10.357.10">
    <property type="entry name" value="Tetracycline Repressor, domain 2"/>
    <property type="match status" value="1"/>
</dbReference>
<keyword evidence="1 2" id="KW-0238">DNA-binding</keyword>
<dbReference type="PROSITE" id="PS50977">
    <property type="entry name" value="HTH_TETR_2"/>
    <property type="match status" value="1"/>
</dbReference>
<feature type="domain" description="HTH tetR-type" evidence="3">
    <location>
        <begin position="19"/>
        <end position="78"/>
    </location>
</feature>
<dbReference type="InterPro" id="IPR009057">
    <property type="entry name" value="Homeodomain-like_sf"/>
</dbReference>
<dbReference type="Proteomes" id="UP000264310">
    <property type="component" value="Unassembled WGS sequence"/>
</dbReference>
<dbReference type="GO" id="GO:0003700">
    <property type="term" value="F:DNA-binding transcription factor activity"/>
    <property type="evidence" value="ECO:0007669"/>
    <property type="project" value="TreeGrafter"/>
</dbReference>
<dbReference type="EMBL" id="QURL01000001">
    <property type="protein sequence ID" value="RFC66231.1"/>
    <property type="molecule type" value="Genomic_DNA"/>
</dbReference>
<dbReference type="Pfam" id="PF14246">
    <property type="entry name" value="TetR_C_7"/>
    <property type="match status" value="1"/>
</dbReference>
<evidence type="ECO:0000256" key="1">
    <source>
        <dbReference type="ARBA" id="ARBA00023125"/>
    </source>
</evidence>
<feature type="DNA-binding region" description="H-T-H motif" evidence="2">
    <location>
        <begin position="41"/>
        <end position="60"/>
    </location>
</feature>
<keyword evidence="5" id="KW-1185">Reference proteome</keyword>
<evidence type="ECO:0000313" key="4">
    <source>
        <dbReference type="EMBL" id="RFC66231.1"/>
    </source>
</evidence>
<accession>A0A371XAJ3</accession>
<dbReference type="InterPro" id="IPR050109">
    <property type="entry name" value="HTH-type_TetR-like_transc_reg"/>
</dbReference>
<evidence type="ECO:0000256" key="2">
    <source>
        <dbReference type="PROSITE-ProRule" id="PRU00335"/>
    </source>
</evidence>